<dbReference type="AlphaFoldDB" id="A0A2K9Z4Z8"/>
<accession>A0A2K9Z4Z8</accession>
<sequence length="62" mass="6998">MTASFKRACKHERARNRIRAGSNTLPAGATARPFVNTELVKAREALMKPHLNYLSFDLRTVL</sequence>
<protein>
    <submittedName>
        <fullName evidence="1">Uncharacterized protein</fullName>
    </submittedName>
</protein>
<dbReference type="Proteomes" id="UP000238523">
    <property type="component" value="Chromosome"/>
</dbReference>
<proteinExistence type="predicted"/>
<organism evidence="1 2">
    <name type="scientific">Rhizobium leguminosarum</name>
    <dbReference type="NCBI Taxonomy" id="384"/>
    <lineage>
        <taxon>Bacteria</taxon>
        <taxon>Pseudomonadati</taxon>
        <taxon>Pseudomonadota</taxon>
        <taxon>Alphaproteobacteria</taxon>
        <taxon>Hyphomicrobiales</taxon>
        <taxon>Rhizobiaceae</taxon>
        <taxon>Rhizobium/Agrobacterium group</taxon>
        <taxon>Rhizobium</taxon>
    </lineage>
</organism>
<reference evidence="1 2" key="1">
    <citation type="submission" date="2017-11" db="EMBL/GenBank/DDBJ databases">
        <title>Complete genome of Rhizobium leguminosarum Norway, an ineffective micro-symbiont.</title>
        <authorList>
            <person name="Hoffrichter A."/>
            <person name="Liang J."/>
            <person name="Brachmann A."/>
            <person name="Marin M."/>
        </authorList>
    </citation>
    <scope>NUCLEOTIDE SEQUENCE [LARGE SCALE GENOMIC DNA]</scope>
    <source>
        <strain evidence="1 2">Norway</strain>
    </source>
</reference>
<dbReference type="EMBL" id="CP025012">
    <property type="protein sequence ID" value="AUW43308.1"/>
    <property type="molecule type" value="Genomic_DNA"/>
</dbReference>
<evidence type="ECO:0000313" key="1">
    <source>
        <dbReference type="EMBL" id="AUW43308.1"/>
    </source>
</evidence>
<name>A0A2K9Z4Z8_RHILE</name>
<gene>
    <name evidence="1" type="ORF">CUJ84_Chr002963</name>
</gene>
<evidence type="ECO:0000313" key="2">
    <source>
        <dbReference type="Proteomes" id="UP000238523"/>
    </source>
</evidence>